<comment type="caution">
    <text evidence="10">The sequence shown here is derived from an EMBL/GenBank/DDBJ whole genome shotgun (WGS) entry which is preliminary data.</text>
</comment>
<dbReference type="GO" id="GO:0016620">
    <property type="term" value="F:oxidoreductase activity, acting on the aldehyde or oxo group of donors, NAD or NADP as acceptor"/>
    <property type="evidence" value="ECO:0007669"/>
    <property type="project" value="InterPro"/>
</dbReference>
<gene>
    <name evidence="10" type="ORF">A3B36_00955</name>
</gene>
<dbReference type="Proteomes" id="UP000177704">
    <property type="component" value="Unassembled WGS sequence"/>
</dbReference>
<dbReference type="Gene3D" id="3.40.50.720">
    <property type="entry name" value="NAD(P)-binding Rossmann-like Domain"/>
    <property type="match status" value="1"/>
</dbReference>
<evidence type="ECO:0000259" key="9">
    <source>
        <dbReference type="SMART" id="SM00846"/>
    </source>
</evidence>
<comment type="similarity">
    <text evidence="1 7">Belongs to the glyceraldehyde-3-phosphate dehydrogenase family.</text>
</comment>
<dbReference type="InterPro" id="IPR020828">
    <property type="entry name" value="GlycerAld_3-P_DH_NAD(P)-bd"/>
</dbReference>
<dbReference type="Pfam" id="PF02800">
    <property type="entry name" value="Gp_dh_C"/>
    <property type="match status" value="1"/>
</dbReference>
<dbReference type="CDD" id="cd05214">
    <property type="entry name" value="GAPDH_I_N"/>
    <property type="match status" value="1"/>
</dbReference>
<keyword evidence="5" id="KW-0547">Nucleotide-binding</keyword>
<organism evidence="10 11">
    <name type="scientific">Candidatus Uhrbacteria bacterium RIFCSPLOWO2_01_FULL_55_36</name>
    <dbReference type="NCBI Taxonomy" id="1802404"/>
    <lineage>
        <taxon>Bacteria</taxon>
        <taxon>Candidatus Uhriibacteriota</taxon>
    </lineage>
</organism>
<dbReference type="InterPro" id="IPR006424">
    <property type="entry name" value="Glyceraldehyde-3-P_DH_1"/>
</dbReference>
<feature type="binding site" evidence="4">
    <location>
        <position position="252"/>
    </location>
    <ligand>
        <name>D-glyceraldehyde 3-phosphate</name>
        <dbReference type="ChEBI" id="CHEBI:59776"/>
    </ligand>
</feature>
<dbReference type="SUPFAM" id="SSF51735">
    <property type="entry name" value="NAD(P)-binding Rossmann-fold domains"/>
    <property type="match status" value="1"/>
</dbReference>
<name>A0A1F7UZA3_9BACT</name>
<feature type="binding site" evidence="5">
    <location>
        <position position="136"/>
    </location>
    <ligand>
        <name>NAD(+)</name>
        <dbReference type="ChEBI" id="CHEBI:57540"/>
    </ligand>
</feature>
<dbReference type="InterPro" id="IPR036291">
    <property type="entry name" value="NAD(P)-bd_dom_sf"/>
</dbReference>
<dbReference type="CDD" id="cd18126">
    <property type="entry name" value="GAPDH_I_C"/>
    <property type="match status" value="1"/>
</dbReference>
<feature type="active site" description="Nucleophile" evidence="3">
    <location>
        <position position="167"/>
    </location>
</feature>
<proteinExistence type="inferred from homology"/>
<sequence length="364" mass="38879">MMLRIAINGFGRIGRAAFKIAQTKKNIEVVALNNPGNVPGLAHLLKYDTAYGVWPHEVKGISVVGSNGRAPVQAGKPIGSIVVDKKKYPIYGDKDPLLLPWKRLKVDVVLECTGRFTKDDAALVHLKAGAKRVVISAPTKGGETQTFLLGVNEKGYQGQGVISNASCTTNCIAPVTKVMSESFGIKKAMMTTVHAVTAEQNLVDSNPPPLHSDLRRARSALVNIVPTTTGAASALGEVIKETKGIFDGMALRVPVLVGSLADFTFLVKKKTTAAQVNAAFTRAAKRPELQGILAATSEPIVSTDVVGRTESSIVDLSLTKVVDGDLVKVLAWYDNEWGYANRLVEMALLVGGFLSGLDKSDRFD</sequence>
<evidence type="ECO:0000256" key="1">
    <source>
        <dbReference type="ARBA" id="ARBA00007406"/>
    </source>
</evidence>
<evidence type="ECO:0000256" key="7">
    <source>
        <dbReference type="RuleBase" id="RU000397"/>
    </source>
</evidence>
<dbReference type="PROSITE" id="PS00071">
    <property type="entry name" value="GAPDH"/>
    <property type="match status" value="1"/>
</dbReference>
<dbReference type="SMART" id="SM00846">
    <property type="entry name" value="Gp_dh_N"/>
    <property type="match status" value="1"/>
</dbReference>
<dbReference type="AlphaFoldDB" id="A0A1F7UZA3"/>
<dbReference type="GO" id="GO:0006006">
    <property type="term" value="P:glucose metabolic process"/>
    <property type="evidence" value="ECO:0007669"/>
    <property type="project" value="InterPro"/>
</dbReference>
<feature type="binding site" evidence="4">
    <location>
        <begin position="229"/>
        <end position="230"/>
    </location>
    <ligand>
        <name>D-glyceraldehyde 3-phosphate</name>
        <dbReference type="ChEBI" id="CHEBI:59776"/>
    </ligand>
</feature>
<feature type="binding site" evidence="5">
    <location>
        <begin position="12"/>
        <end position="13"/>
    </location>
    <ligand>
        <name>NAD(+)</name>
        <dbReference type="ChEBI" id="CHEBI:57540"/>
    </ligand>
</feature>
<reference evidence="10 11" key="1">
    <citation type="journal article" date="2016" name="Nat. Commun.">
        <title>Thousands of microbial genomes shed light on interconnected biogeochemical processes in an aquifer system.</title>
        <authorList>
            <person name="Anantharaman K."/>
            <person name="Brown C.T."/>
            <person name="Hug L.A."/>
            <person name="Sharon I."/>
            <person name="Castelle C.J."/>
            <person name="Probst A.J."/>
            <person name="Thomas B.C."/>
            <person name="Singh A."/>
            <person name="Wilkins M.J."/>
            <person name="Karaoz U."/>
            <person name="Brodie E.L."/>
            <person name="Williams K.H."/>
            <person name="Hubbard S.S."/>
            <person name="Banfield J.F."/>
        </authorList>
    </citation>
    <scope>NUCLEOTIDE SEQUENCE [LARGE SCALE GENOMIC DNA]</scope>
</reference>
<evidence type="ECO:0000256" key="5">
    <source>
        <dbReference type="PIRSR" id="PIRSR000149-3"/>
    </source>
</evidence>
<dbReference type="Gene3D" id="3.30.360.10">
    <property type="entry name" value="Dihydrodipicolinate Reductase, domain 2"/>
    <property type="match status" value="1"/>
</dbReference>
<feature type="binding site" evidence="5">
    <location>
        <position position="335"/>
    </location>
    <ligand>
        <name>NAD(+)</name>
        <dbReference type="ChEBI" id="CHEBI:57540"/>
    </ligand>
</feature>
<feature type="domain" description="Glyceraldehyde 3-phosphate dehydrogenase NAD(P) binding" evidence="9">
    <location>
        <begin position="3"/>
        <end position="167"/>
    </location>
</feature>
<dbReference type="FunFam" id="3.40.50.720:FF:000001">
    <property type="entry name" value="Glyceraldehyde-3-phosphate dehydrogenase"/>
    <property type="match status" value="1"/>
</dbReference>
<dbReference type="NCBIfam" id="TIGR01534">
    <property type="entry name" value="GAPDH-I"/>
    <property type="match status" value="1"/>
</dbReference>
<protein>
    <recommendedName>
        <fullName evidence="8">Glyceraldehyde-3-phosphate dehydrogenase</fullName>
        <ecNumber evidence="8">1.2.1.-</ecNumber>
    </recommendedName>
</protein>
<evidence type="ECO:0000256" key="8">
    <source>
        <dbReference type="RuleBase" id="RU361160"/>
    </source>
</evidence>
<dbReference type="PIRSF" id="PIRSF000149">
    <property type="entry name" value="GAP_DH"/>
    <property type="match status" value="1"/>
</dbReference>
<dbReference type="FunFam" id="3.30.360.10:FF:000002">
    <property type="entry name" value="Glyceraldehyde-3-phosphate dehydrogenase"/>
    <property type="match status" value="1"/>
</dbReference>
<dbReference type="InterPro" id="IPR020829">
    <property type="entry name" value="GlycerAld_3-P_DH_cat"/>
</dbReference>
<feature type="site" description="Activates thiol group during catalysis" evidence="6">
    <location>
        <position position="194"/>
    </location>
</feature>
<evidence type="ECO:0000256" key="3">
    <source>
        <dbReference type="PIRSR" id="PIRSR000149-1"/>
    </source>
</evidence>
<keyword evidence="2 8" id="KW-0560">Oxidoreductase</keyword>
<dbReference type="GO" id="GO:0051287">
    <property type="term" value="F:NAD binding"/>
    <property type="evidence" value="ECO:0007669"/>
    <property type="project" value="InterPro"/>
</dbReference>
<dbReference type="InterPro" id="IPR020831">
    <property type="entry name" value="GlycerAld/Erythrose_P_DH"/>
</dbReference>
<dbReference type="PRINTS" id="PR00078">
    <property type="entry name" value="G3PDHDRGNASE"/>
</dbReference>
<dbReference type="GO" id="GO:0050661">
    <property type="term" value="F:NADP binding"/>
    <property type="evidence" value="ECO:0007669"/>
    <property type="project" value="InterPro"/>
</dbReference>
<accession>A0A1F7UZA3</accession>
<dbReference type="EMBL" id="MGEM01000050">
    <property type="protein sequence ID" value="OGL83576.1"/>
    <property type="molecule type" value="Genomic_DNA"/>
</dbReference>
<dbReference type="InterPro" id="IPR020830">
    <property type="entry name" value="GlycerAld_3-P_DH_AS"/>
</dbReference>
<feature type="binding site" evidence="4">
    <location>
        <position position="197"/>
    </location>
    <ligand>
        <name>D-glyceraldehyde 3-phosphate</name>
        <dbReference type="ChEBI" id="CHEBI:59776"/>
    </ligand>
</feature>
<dbReference type="PANTHER" id="PTHR43148">
    <property type="entry name" value="GLYCERALDEHYDE-3-PHOSPHATE DEHYDROGENASE 2"/>
    <property type="match status" value="1"/>
</dbReference>
<evidence type="ECO:0000313" key="11">
    <source>
        <dbReference type="Proteomes" id="UP000177704"/>
    </source>
</evidence>
<dbReference type="EC" id="1.2.1.-" evidence="8"/>
<evidence type="ECO:0000256" key="6">
    <source>
        <dbReference type="PIRSR" id="PIRSR000149-4"/>
    </source>
</evidence>
<dbReference type="Pfam" id="PF00044">
    <property type="entry name" value="Gp_dh_N"/>
    <property type="match status" value="1"/>
</dbReference>
<evidence type="ECO:0000313" key="10">
    <source>
        <dbReference type="EMBL" id="OGL83576.1"/>
    </source>
</evidence>
<feature type="binding site" evidence="4">
    <location>
        <begin position="166"/>
        <end position="168"/>
    </location>
    <ligand>
        <name>D-glyceraldehyde 3-phosphate</name>
        <dbReference type="ChEBI" id="CHEBI:59776"/>
    </ligand>
</feature>
<evidence type="ECO:0000256" key="2">
    <source>
        <dbReference type="ARBA" id="ARBA00023002"/>
    </source>
</evidence>
<keyword evidence="5" id="KW-0520">NAD</keyword>
<dbReference type="SUPFAM" id="SSF55347">
    <property type="entry name" value="Glyceraldehyde-3-phosphate dehydrogenase-like, C-terminal domain"/>
    <property type="match status" value="1"/>
</dbReference>
<evidence type="ECO:0000256" key="4">
    <source>
        <dbReference type="PIRSR" id="PIRSR000149-2"/>
    </source>
</evidence>